<evidence type="ECO:0000313" key="2">
    <source>
        <dbReference type="EMBL" id="KJL47259.1"/>
    </source>
</evidence>
<keyword evidence="3" id="KW-1185">Reference proteome</keyword>
<protein>
    <submittedName>
        <fullName evidence="2">Uncharacterized protein</fullName>
    </submittedName>
</protein>
<dbReference type="AlphaFoldDB" id="A0A0M2HS02"/>
<proteinExistence type="predicted"/>
<accession>A0A0M2HS02</accession>
<organism evidence="2 3">
    <name type="scientific">Microbacterium hydrocarbonoxydans</name>
    <dbReference type="NCBI Taxonomy" id="273678"/>
    <lineage>
        <taxon>Bacteria</taxon>
        <taxon>Bacillati</taxon>
        <taxon>Actinomycetota</taxon>
        <taxon>Actinomycetes</taxon>
        <taxon>Micrococcales</taxon>
        <taxon>Microbacteriaceae</taxon>
        <taxon>Microbacterium</taxon>
    </lineage>
</organism>
<dbReference type="PATRIC" id="fig|273678.4.peg.2052"/>
<comment type="caution">
    <text evidence="2">The sequence shown here is derived from an EMBL/GenBank/DDBJ whole genome shotgun (WGS) entry which is preliminary data.</text>
</comment>
<feature type="compositionally biased region" description="Polar residues" evidence="1">
    <location>
        <begin position="70"/>
        <end position="80"/>
    </location>
</feature>
<evidence type="ECO:0000256" key="1">
    <source>
        <dbReference type="SAM" id="MobiDB-lite"/>
    </source>
</evidence>
<dbReference type="STRING" id="273678.RS84_02049"/>
<sequence>MTFLASENEGHLHCPAARLAETSTWRYLFLRRSPGPVPHRIPRWYDTDLIPWHDDTTVVSDDAGVMPSASPAQKTPTGPLSSAADRSHSGGASFGALAYAAGTLVQIGTRSTPYVRSLDLPTGSDLGGRSR</sequence>
<dbReference type="EMBL" id="JYJB01000009">
    <property type="protein sequence ID" value="KJL47259.1"/>
    <property type="molecule type" value="Genomic_DNA"/>
</dbReference>
<name>A0A0M2HS02_9MICO</name>
<dbReference type="Proteomes" id="UP000033900">
    <property type="component" value="Unassembled WGS sequence"/>
</dbReference>
<reference evidence="2 3" key="1">
    <citation type="submission" date="2015-02" db="EMBL/GenBank/DDBJ databases">
        <title>Draft genome sequences of ten Microbacterium spp. with emphasis on heavy metal contaminated environments.</title>
        <authorList>
            <person name="Corretto E."/>
        </authorList>
    </citation>
    <scope>NUCLEOTIDE SEQUENCE [LARGE SCALE GENOMIC DNA]</scope>
    <source>
        <strain evidence="2 3">SA35</strain>
    </source>
</reference>
<feature type="region of interest" description="Disordered" evidence="1">
    <location>
        <begin position="61"/>
        <end position="88"/>
    </location>
</feature>
<gene>
    <name evidence="2" type="ORF">RS84_02049</name>
</gene>
<evidence type="ECO:0000313" key="3">
    <source>
        <dbReference type="Proteomes" id="UP000033900"/>
    </source>
</evidence>